<sequence>MSDATWVPLFVTAKVPVELVNKILEHGEAQQRNDPDDLFPNRWVLVQDPEQSTFSTPTKPPVHSFTSGFVNASAESLKVFVASNFGEQGLASNGRSDWIADDAFAVVDERTARDNSILFYVQQYVDIIRQAEVRKAWGKDITVDKLLLKYAGVDSNEMPSGEDVRKLAQELKNENGSLVVDPDFVGFGISNPGEPSWYPAAFSLTVGTFILPAGGLGDMFGHKKLYLVGLGWYAVWSVIAGVSVYSGDVLFSIAGGFQGIGPAIMVPNALAVVGRTYPPCDKNNLIFALFDAAAPTGWVIGAVFSFIFAQLAWWPWAYFALAIACVVAPNAAQFIVPTDELEADASSIRFDYLGGVTGVTGLILFNFAWNQAAVVGWSAVYNYVLLIICIIFLVIFVWVELKIADQPLVPLKALSKEPILALAVIAAGWGSFGVWVYYLWNFIEVIRGYSALAACAQNAPVAISGLLASVATGILLSKTKVSNVLLLATLFFLIGQILIATAPPTQVYWAQTFVSIIIMPWGMDMSFPSGTIILSSSTAKEHQGVAASLVNTVVNYSISIALGIAGTVDRNVNKGGKDVLGGYRGAWYLGIGLDVVAVIIALYFVWRMRG</sequence>
<feature type="transmembrane region" description="Helical" evidence="5">
    <location>
        <begin position="508"/>
        <end position="534"/>
    </location>
</feature>
<keyword evidence="3 5" id="KW-1133">Transmembrane helix</keyword>
<dbReference type="InterPro" id="IPR036259">
    <property type="entry name" value="MFS_trans_sf"/>
</dbReference>
<protein>
    <recommendedName>
        <fullName evidence="6">Major facilitator superfamily (MFS) profile domain-containing protein</fullName>
    </recommendedName>
</protein>
<evidence type="ECO:0000256" key="4">
    <source>
        <dbReference type="ARBA" id="ARBA00023136"/>
    </source>
</evidence>
<feature type="domain" description="Major facilitator superfamily (MFS) profile" evidence="6">
    <location>
        <begin position="140"/>
        <end position="609"/>
    </location>
</feature>
<proteinExistence type="predicted"/>
<comment type="subcellular location">
    <subcellularLocation>
        <location evidence="1">Membrane</location>
        <topology evidence="1">Multi-pass membrane protein</topology>
    </subcellularLocation>
</comment>
<dbReference type="Pfam" id="PF07690">
    <property type="entry name" value="MFS_1"/>
    <property type="match status" value="1"/>
</dbReference>
<dbReference type="SUPFAM" id="SSF103473">
    <property type="entry name" value="MFS general substrate transporter"/>
    <property type="match status" value="1"/>
</dbReference>
<evidence type="ECO:0000256" key="2">
    <source>
        <dbReference type="ARBA" id="ARBA00022692"/>
    </source>
</evidence>
<feature type="transmembrane region" description="Helical" evidence="5">
    <location>
        <begin position="315"/>
        <end position="336"/>
    </location>
</feature>
<accession>A0A4S9BZI1</accession>
<evidence type="ECO:0000256" key="1">
    <source>
        <dbReference type="ARBA" id="ARBA00004141"/>
    </source>
</evidence>
<name>A0A4S9BZI1_AURPU</name>
<gene>
    <name evidence="7" type="ORF">D6D13_10085</name>
</gene>
<feature type="transmembrane region" description="Helical" evidence="5">
    <location>
        <begin position="484"/>
        <end position="502"/>
    </location>
</feature>
<dbReference type="Gene3D" id="1.20.1250.20">
    <property type="entry name" value="MFS general substrate transporter like domains"/>
    <property type="match status" value="1"/>
</dbReference>
<dbReference type="PANTHER" id="PTHR42718:SF1">
    <property type="entry name" value="LOW AFFINITY AMMONIUM TRANSPORTER"/>
    <property type="match status" value="1"/>
</dbReference>
<feature type="transmembrane region" description="Helical" evidence="5">
    <location>
        <begin position="225"/>
        <end position="245"/>
    </location>
</feature>
<evidence type="ECO:0000256" key="3">
    <source>
        <dbReference type="ARBA" id="ARBA00022989"/>
    </source>
</evidence>
<feature type="transmembrane region" description="Helical" evidence="5">
    <location>
        <begin position="546"/>
        <end position="566"/>
    </location>
</feature>
<keyword evidence="2 5" id="KW-0812">Transmembrane</keyword>
<dbReference type="Gene3D" id="1.20.1720.10">
    <property type="entry name" value="Multidrug resistance protein D"/>
    <property type="match status" value="1"/>
</dbReference>
<feature type="transmembrane region" description="Helical" evidence="5">
    <location>
        <begin position="586"/>
        <end position="606"/>
    </location>
</feature>
<evidence type="ECO:0000256" key="5">
    <source>
        <dbReference type="SAM" id="Phobius"/>
    </source>
</evidence>
<dbReference type="InterPro" id="IPR011701">
    <property type="entry name" value="MFS"/>
</dbReference>
<comment type="caution">
    <text evidence="7">The sequence shown here is derived from an EMBL/GenBank/DDBJ whole genome shotgun (WGS) entry which is preliminary data.</text>
</comment>
<dbReference type="CDD" id="cd17476">
    <property type="entry name" value="MFS_Amf1_MDR_like"/>
    <property type="match status" value="1"/>
</dbReference>
<dbReference type="GO" id="GO:0022857">
    <property type="term" value="F:transmembrane transporter activity"/>
    <property type="evidence" value="ECO:0007669"/>
    <property type="project" value="InterPro"/>
</dbReference>
<feature type="transmembrane region" description="Helical" evidence="5">
    <location>
        <begin position="251"/>
        <end position="273"/>
    </location>
</feature>
<evidence type="ECO:0000313" key="7">
    <source>
        <dbReference type="EMBL" id="THW99532.1"/>
    </source>
</evidence>
<feature type="transmembrane region" description="Helical" evidence="5">
    <location>
        <begin position="348"/>
        <end position="368"/>
    </location>
</feature>
<dbReference type="InterPro" id="IPR020846">
    <property type="entry name" value="MFS_dom"/>
</dbReference>
<dbReference type="GO" id="GO:0016020">
    <property type="term" value="C:membrane"/>
    <property type="evidence" value="ECO:0007669"/>
    <property type="project" value="UniProtKB-SubCell"/>
</dbReference>
<keyword evidence="4 5" id="KW-0472">Membrane</keyword>
<dbReference type="PROSITE" id="PS50850">
    <property type="entry name" value="MFS"/>
    <property type="match status" value="1"/>
</dbReference>
<feature type="transmembrane region" description="Helical" evidence="5">
    <location>
        <begin position="285"/>
        <end position="309"/>
    </location>
</feature>
<dbReference type="AlphaFoldDB" id="A0A4S9BZI1"/>
<dbReference type="EMBL" id="QZAS01000073">
    <property type="protein sequence ID" value="THW99532.1"/>
    <property type="molecule type" value="Genomic_DNA"/>
</dbReference>
<organism evidence="7">
    <name type="scientific">Aureobasidium pullulans</name>
    <name type="common">Black yeast</name>
    <name type="synonym">Pullularia pullulans</name>
    <dbReference type="NCBI Taxonomy" id="5580"/>
    <lineage>
        <taxon>Eukaryota</taxon>
        <taxon>Fungi</taxon>
        <taxon>Dikarya</taxon>
        <taxon>Ascomycota</taxon>
        <taxon>Pezizomycotina</taxon>
        <taxon>Dothideomycetes</taxon>
        <taxon>Dothideomycetidae</taxon>
        <taxon>Dothideales</taxon>
        <taxon>Saccotheciaceae</taxon>
        <taxon>Aureobasidium</taxon>
    </lineage>
</organism>
<feature type="transmembrane region" description="Helical" evidence="5">
    <location>
        <begin position="380"/>
        <end position="399"/>
    </location>
</feature>
<feature type="transmembrane region" description="Helical" evidence="5">
    <location>
        <begin position="419"/>
        <end position="440"/>
    </location>
</feature>
<reference evidence="7" key="1">
    <citation type="submission" date="2018-10" db="EMBL/GenBank/DDBJ databases">
        <title>Fifty Aureobasidium pullulans genomes reveal a recombining polyextremotolerant generalist.</title>
        <authorList>
            <person name="Gostincar C."/>
            <person name="Turk M."/>
            <person name="Zajc J."/>
            <person name="Gunde-Cimerman N."/>
        </authorList>
    </citation>
    <scope>NUCLEOTIDE SEQUENCE [LARGE SCALE GENOMIC DNA]</scope>
    <source>
        <strain evidence="7">EXF-10085</strain>
    </source>
</reference>
<dbReference type="PANTHER" id="PTHR42718">
    <property type="entry name" value="MAJOR FACILITATOR SUPERFAMILY MULTIDRUG TRANSPORTER MFSC"/>
    <property type="match status" value="1"/>
</dbReference>
<evidence type="ECO:0000259" key="6">
    <source>
        <dbReference type="PROSITE" id="PS50850"/>
    </source>
</evidence>